<proteinExistence type="predicted"/>
<comment type="caution">
    <text evidence="1">The sequence shown here is derived from an EMBL/GenBank/DDBJ whole genome shotgun (WGS) entry which is preliminary data.</text>
</comment>
<sequence length="79" mass="9027">MYKYRFLPALFAVLCTNKDKEGKLRVNFCVTEKPDLTGLFSPSDPAFLFSKLENHDKGRRWLSLVLQWAGPHGGLRQAT</sequence>
<protein>
    <submittedName>
        <fullName evidence="1">Uncharacterized protein</fullName>
    </submittedName>
</protein>
<reference evidence="2" key="1">
    <citation type="submission" date="2017-09" db="EMBL/GenBank/DDBJ databases">
        <title>Depth-based differentiation of microbial function through sediment-hosted aquifers and enrichment of novel symbionts in the deep terrestrial subsurface.</title>
        <authorList>
            <person name="Probst A.J."/>
            <person name="Ladd B."/>
            <person name="Jarett J.K."/>
            <person name="Geller-Mcgrath D.E."/>
            <person name="Sieber C.M.K."/>
            <person name="Emerson J.B."/>
            <person name="Anantharaman K."/>
            <person name="Thomas B.C."/>
            <person name="Malmstrom R."/>
            <person name="Stieglmeier M."/>
            <person name="Klingl A."/>
            <person name="Woyke T."/>
            <person name="Ryan C.M."/>
            <person name="Banfield J.F."/>
        </authorList>
    </citation>
    <scope>NUCLEOTIDE SEQUENCE [LARGE SCALE GENOMIC DNA]</scope>
</reference>
<name>A0A2M7AWC5_9BACT</name>
<dbReference type="EMBL" id="PEVY01000075">
    <property type="protein sequence ID" value="PIU74912.1"/>
    <property type="molecule type" value="Genomic_DNA"/>
</dbReference>
<evidence type="ECO:0000313" key="2">
    <source>
        <dbReference type="Proteomes" id="UP000228775"/>
    </source>
</evidence>
<dbReference type="Proteomes" id="UP000228775">
    <property type="component" value="Unassembled WGS sequence"/>
</dbReference>
<evidence type="ECO:0000313" key="1">
    <source>
        <dbReference type="EMBL" id="PIU74912.1"/>
    </source>
</evidence>
<gene>
    <name evidence="1" type="ORF">COS76_03610</name>
</gene>
<accession>A0A2M7AWC5</accession>
<organism evidence="1 2">
    <name type="scientific">Candidatus Portnoybacteria bacterium CG06_land_8_20_14_3_00_39_12</name>
    <dbReference type="NCBI Taxonomy" id="1974809"/>
    <lineage>
        <taxon>Bacteria</taxon>
        <taxon>Candidatus Portnoyibacteriota</taxon>
    </lineage>
</organism>
<dbReference type="AlphaFoldDB" id="A0A2M7AWC5"/>